<dbReference type="Proteomes" id="UP001201262">
    <property type="component" value="Unassembled WGS sequence"/>
</dbReference>
<evidence type="ECO:0008006" key="3">
    <source>
        <dbReference type="Google" id="ProtNLM"/>
    </source>
</evidence>
<comment type="caution">
    <text evidence="1">The sequence shown here is derived from an EMBL/GenBank/DDBJ whole genome shotgun (WGS) entry which is preliminary data.</text>
</comment>
<gene>
    <name evidence="1" type="ORF">BGW36DRAFT_276688</name>
</gene>
<feature type="non-terminal residue" evidence="1">
    <location>
        <position position="1"/>
    </location>
</feature>
<keyword evidence="2" id="KW-1185">Reference proteome</keyword>
<proteinExistence type="predicted"/>
<dbReference type="Gene3D" id="3.40.50.1820">
    <property type="entry name" value="alpha/beta hydrolase"/>
    <property type="match status" value="1"/>
</dbReference>
<dbReference type="EMBL" id="JAJTJA010000007">
    <property type="protein sequence ID" value="KAH8696176.1"/>
    <property type="molecule type" value="Genomic_DNA"/>
</dbReference>
<evidence type="ECO:0000313" key="1">
    <source>
        <dbReference type="EMBL" id="KAH8696176.1"/>
    </source>
</evidence>
<dbReference type="SUPFAM" id="SSF53474">
    <property type="entry name" value="alpha/beta-Hydrolases"/>
    <property type="match status" value="1"/>
</dbReference>
<sequence>ISKRSFLIAGLPITVYGYNELHPQTTQFACVWLLHGRLNSQACMEPIATSLVGHWNEKWYDVANSSPLRQRGLIAVSFDQRNHGSRLVDSMANKTWLEGNETHAQDMFATYHGTSVDLSFLMDHLMLYLFPQATVEISMHAVIGVSLGGHAAWHTLFHEPRVRCAVIILGCPDFIRLMVERASQSNSSSLSSDTSQSIRNHNSLMDSKLLPQSLLNLIKRYDPAALLAGQQFLREPYFSAYPETVLNNQKYDQSAAEKLKRTLRGKSVLNISGTADELVPYRCCGPFLTALRVMIKSDGCLADEGISLHNVFLEDVGHEVTVKAVEETVNFM</sequence>
<name>A0AAD4KTE5_9EURO</name>
<dbReference type="PANTHER" id="PTHR47381:SF3">
    <property type="entry name" value="ALPHA_BETA-HYDROLASES SUPERFAMILY PROTEIN"/>
    <property type="match status" value="1"/>
</dbReference>
<reference evidence="1" key="1">
    <citation type="submission" date="2021-12" db="EMBL/GenBank/DDBJ databases">
        <title>Convergent genome expansion in fungi linked to evolution of root-endophyte symbiosis.</title>
        <authorList>
            <consortium name="DOE Joint Genome Institute"/>
            <person name="Ke Y.-H."/>
            <person name="Bonito G."/>
            <person name="Liao H.-L."/>
            <person name="Looney B."/>
            <person name="Rojas-Flechas A."/>
            <person name="Nash J."/>
            <person name="Hameed K."/>
            <person name="Schadt C."/>
            <person name="Martin F."/>
            <person name="Crous P.W."/>
            <person name="Miettinen O."/>
            <person name="Magnuson J.K."/>
            <person name="Labbe J."/>
            <person name="Jacobson D."/>
            <person name="Doktycz M.J."/>
            <person name="Veneault-Fourrey C."/>
            <person name="Kuo A."/>
            <person name="Mondo S."/>
            <person name="Calhoun S."/>
            <person name="Riley R."/>
            <person name="Ohm R."/>
            <person name="LaButti K."/>
            <person name="Andreopoulos B."/>
            <person name="Pangilinan J."/>
            <person name="Nolan M."/>
            <person name="Tritt A."/>
            <person name="Clum A."/>
            <person name="Lipzen A."/>
            <person name="Daum C."/>
            <person name="Barry K."/>
            <person name="Grigoriev I.V."/>
            <person name="Vilgalys R."/>
        </authorList>
    </citation>
    <scope>NUCLEOTIDE SEQUENCE</scope>
    <source>
        <strain evidence="1">PMI_201</strain>
    </source>
</reference>
<dbReference type="GeneID" id="70240480"/>
<evidence type="ECO:0000313" key="2">
    <source>
        <dbReference type="Proteomes" id="UP001201262"/>
    </source>
</evidence>
<accession>A0AAD4KTE5</accession>
<feature type="non-terminal residue" evidence="1">
    <location>
        <position position="332"/>
    </location>
</feature>
<dbReference type="AlphaFoldDB" id="A0AAD4KTE5"/>
<organism evidence="1 2">
    <name type="scientific">Talaromyces proteolyticus</name>
    <dbReference type="NCBI Taxonomy" id="1131652"/>
    <lineage>
        <taxon>Eukaryota</taxon>
        <taxon>Fungi</taxon>
        <taxon>Dikarya</taxon>
        <taxon>Ascomycota</taxon>
        <taxon>Pezizomycotina</taxon>
        <taxon>Eurotiomycetes</taxon>
        <taxon>Eurotiomycetidae</taxon>
        <taxon>Eurotiales</taxon>
        <taxon>Trichocomaceae</taxon>
        <taxon>Talaromyces</taxon>
        <taxon>Talaromyces sect. Bacilispori</taxon>
    </lineage>
</organism>
<dbReference type="InterPro" id="IPR029058">
    <property type="entry name" value="AB_hydrolase_fold"/>
</dbReference>
<dbReference type="RefSeq" id="XP_046071114.1">
    <property type="nucleotide sequence ID" value="XM_046210193.1"/>
</dbReference>
<protein>
    <recommendedName>
        <fullName evidence="3">AB hydrolase-1 domain-containing protein</fullName>
    </recommendedName>
</protein>
<dbReference type="PANTHER" id="PTHR47381">
    <property type="entry name" value="ALPHA/BETA-HYDROLASES SUPERFAMILY PROTEIN"/>
    <property type="match status" value="1"/>
</dbReference>